<protein>
    <recommendedName>
        <fullName evidence="3">Lipoprotein</fullName>
    </recommendedName>
</protein>
<dbReference type="RefSeq" id="WP_377978905.1">
    <property type="nucleotide sequence ID" value="NZ_JBBKXY010000002.1"/>
</dbReference>
<accession>A0ABW6D6G6</accession>
<name>A0ABW6D6G6_9BACT</name>
<gene>
    <name evidence="1" type="ORF">SKC35_08065</name>
</gene>
<evidence type="ECO:0000313" key="2">
    <source>
        <dbReference type="Proteomes" id="UP001598112"/>
    </source>
</evidence>
<reference evidence="1 2" key="1">
    <citation type="submission" date="2024-03" db="EMBL/GenBank/DDBJ databases">
        <title>Aquirufa genome sequencing.</title>
        <authorList>
            <person name="Pitt A."/>
            <person name="Hahn M.W."/>
        </authorList>
    </citation>
    <scope>NUCLEOTIDE SEQUENCE [LARGE SCALE GENOMIC DNA]</scope>
    <source>
        <strain evidence="1 2">KTFRIE-69F</strain>
    </source>
</reference>
<dbReference type="EMBL" id="JBBKXY010000002">
    <property type="protein sequence ID" value="MFD3293640.1"/>
    <property type="molecule type" value="Genomic_DNA"/>
</dbReference>
<dbReference type="Proteomes" id="UP001598112">
    <property type="component" value="Unassembled WGS sequence"/>
</dbReference>
<keyword evidence="2" id="KW-1185">Reference proteome</keyword>
<comment type="caution">
    <text evidence="1">The sequence shown here is derived from an EMBL/GenBank/DDBJ whole genome shotgun (WGS) entry which is preliminary data.</text>
</comment>
<sequence length="173" mass="19245">MIRLSILLFLTFIACTPSPEPATHFYDWNKELNRLSSSPLSVKKTVILDGTAEVIDSVQVDLAKEWALFREADLNKPAYALSYENHSAPGLILYVLKKGEDLPVRSFQIALDSSGRPSTVDFEISSENLIYITSKKLSMHLISGRVVSYTISGSQALRWFSSPTRYSVSGVVL</sequence>
<evidence type="ECO:0008006" key="3">
    <source>
        <dbReference type="Google" id="ProtNLM"/>
    </source>
</evidence>
<evidence type="ECO:0000313" key="1">
    <source>
        <dbReference type="EMBL" id="MFD3293640.1"/>
    </source>
</evidence>
<organism evidence="1 2">
    <name type="scientific">Aquirufa originis</name>
    <dbReference type="NCBI Taxonomy" id="3096514"/>
    <lineage>
        <taxon>Bacteria</taxon>
        <taxon>Pseudomonadati</taxon>
        <taxon>Bacteroidota</taxon>
        <taxon>Cytophagia</taxon>
        <taxon>Cytophagales</taxon>
        <taxon>Flectobacillaceae</taxon>
        <taxon>Aquirufa</taxon>
    </lineage>
</organism>
<dbReference type="PROSITE" id="PS51257">
    <property type="entry name" value="PROKAR_LIPOPROTEIN"/>
    <property type="match status" value="1"/>
</dbReference>
<proteinExistence type="predicted"/>